<keyword evidence="1" id="KW-0812">Transmembrane</keyword>
<reference evidence="4" key="1">
    <citation type="journal article" date="2019" name="Int. J. Syst. Evol. Microbiol.">
        <title>The Global Catalogue of Microorganisms (GCM) 10K type strain sequencing project: providing services to taxonomists for standard genome sequencing and annotation.</title>
        <authorList>
            <consortium name="The Broad Institute Genomics Platform"/>
            <consortium name="The Broad Institute Genome Sequencing Center for Infectious Disease"/>
            <person name="Wu L."/>
            <person name="Ma J."/>
        </authorList>
    </citation>
    <scope>NUCLEOTIDE SEQUENCE [LARGE SCALE GENOMIC DNA]</scope>
    <source>
        <strain evidence="4">KCTC 3950</strain>
    </source>
</reference>
<dbReference type="PANTHER" id="PTHR43646:SF3">
    <property type="entry name" value="SLR1566 PROTEIN"/>
    <property type="match status" value="1"/>
</dbReference>
<feature type="transmembrane region" description="Helical" evidence="1">
    <location>
        <begin position="307"/>
        <end position="328"/>
    </location>
</feature>
<proteinExistence type="predicted"/>
<dbReference type="RefSeq" id="WP_377602386.1">
    <property type="nucleotide sequence ID" value="NZ_JBHUME010000007.1"/>
</dbReference>
<keyword evidence="1" id="KW-0472">Membrane</keyword>
<dbReference type="GO" id="GO:0016757">
    <property type="term" value="F:glycosyltransferase activity"/>
    <property type="evidence" value="ECO:0007669"/>
    <property type="project" value="UniProtKB-KW"/>
</dbReference>
<dbReference type="Pfam" id="PF00535">
    <property type="entry name" value="Glycos_transf_2"/>
    <property type="match status" value="1"/>
</dbReference>
<dbReference type="PANTHER" id="PTHR43646">
    <property type="entry name" value="GLYCOSYLTRANSFERASE"/>
    <property type="match status" value="1"/>
</dbReference>
<comment type="caution">
    <text evidence="3">The sequence shown here is derived from an EMBL/GenBank/DDBJ whole genome shotgun (WGS) entry which is preliminary data.</text>
</comment>
<sequence>MESVLWVISGLLAVQLAFVLWNTSQFPRIPPGSKELPDAEGAPLRLSILIPARDEERNIEACLYSIVEQNTAGLKYEVIVLNDRSSDGTGRLAENIASRYPQVRVLHGAEPPGGWTGKSYACHQLAEAAGGNWLFFMDADARLEPGAVAALLQFAEGQGNGVVTGFPRQETHSWMERLVVPMMMYTISCHLPVKLVRGTNDPRFAAAHGAALLLHRDTYGAVGGHAAIAGELVDDMALVRRAKLAGHPVTLAEMHPWVTMRMYRSGSEVWNGYKKNVFPGVGRNPFIMAGVLAWYGSLYVIPAVSMLLSWAAPHWLLPSVICCLLAMLTKLRSDRVNGLPWIYAPGIALSAGLLVSIGLDSWYSSGAGRGYTWKGRRYL</sequence>
<keyword evidence="4" id="KW-1185">Reference proteome</keyword>
<keyword evidence="3" id="KW-0808">Transferase</keyword>
<keyword evidence="3" id="KW-0328">Glycosyltransferase</keyword>
<accession>A0ABW5PCP4</accession>
<dbReference type="Proteomes" id="UP001597541">
    <property type="component" value="Unassembled WGS sequence"/>
</dbReference>
<dbReference type="InterPro" id="IPR001173">
    <property type="entry name" value="Glyco_trans_2-like"/>
</dbReference>
<dbReference type="EMBL" id="JBHUME010000007">
    <property type="protein sequence ID" value="MFD2612661.1"/>
    <property type="molecule type" value="Genomic_DNA"/>
</dbReference>
<organism evidence="3 4">
    <name type="scientific">Paenibacillus gansuensis</name>
    <dbReference type="NCBI Taxonomy" id="306542"/>
    <lineage>
        <taxon>Bacteria</taxon>
        <taxon>Bacillati</taxon>
        <taxon>Bacillota</taxon>
        <taxon>Bacilli</taxon>
        <taxon>Bacillales</taxon>
        <taxon>Paenibacillaceae</taxon>
        <taxon>Paenibacillus</taxon>
    </lineage>
</organism>
<feature type="transmembrane region" description="Helical" evidence="1">
    <location>
        <begin position="340"/>
        <end position="359"/>
    </location>
</feature>
<name>A0ABW5PCP4_9BACL</name>
<gene>
    <name evidence="3" type="ORF">ACFSUF_09530</name>
</gene>
<feature type="transmembrane region" description="Helical" evidence="1">
    <location>
        <begin position="6"/>
        <end position="24"/>
    </location>
</feature>
<dbReference type="CDD" id="cd06423">
    <property type="entry name" value="CESA_like"/>
    <property type="match status" value="1"/>
</dbReference>
<evidence type="ECO:0000313" key="4">
    <source>
        <dbReference type="Proteomes" id="UP001597541"/>
    </source>
</evidence>
<evidence type="ECO:0000313" key="3">
    <source>
        <dbReference type="EMBL" id="MFD2612661.1"/>
    </source>
</evidence>
<evidence type="ECO:0000259" key="2">
    <source>
        <dbReference type="Pfam" id="PF00535"/>
    </source>
</evidence>
<dbReference type="InterPro" id="IPR029044">
    <property type="entry name" value="Nucleotide-diphossugar_trans"/>
</dbReference>
<evidence type="ECO:0000256" key="1">
    <source>
        <dbReference type="SAM" id="Phobius"/>
    </source>
</evidence>
<dbReference type="Gene3D" id="3.90.550.10">
    <property type="entry name" value="Spore Coat Polysaccharide Biosynthesis Protein SpsA, Chain A"/>
    <property type="match status" value="1"/>
</dbReference>
<dbReference type="EC" id="2.4.-.-" evidence="3"/>
<keyword evidence="1" id="KW-1133">Transmembrane helix</keyword>
<protein>
    <submittedName>
        <fullName evidence="3">Glycosyltransferase</fullName>
        <ecNumber evidence="3">2.4.-.-</ecNumber>
    </submittedName>
</protein>
<feature type="transmembrane region" description="Helical" evidence="1">
    <location>
        <begin position="284"/>
        <end position="301"/>
    </location>
</feature>
<dbReference type="SUPFAM" id="SSF53448">
    <property type="entry name" value="Nucleotide-diphospho-sugar transferases"/>
    <property type="match status" value="1"/>
</dbReference>
<feature type="domain" description="Glycosyltransferase 2-like" evidence="2">
    <location>
        <begin position="47"/>
        <end position="170"/>
    </location>
</feature>